<dbReference type="Gene3D" id="3.40.50.300">
    <property type="entry name" value="P-loop containing nucleotide triphosphate hydrolases"/>
    <property type="match status" value="1"/>
</dbReference>
<feature type="binding site" evidence="15">
    <location>
        <position position="20"/>
    </location>
    <ligand>
        <name>Mg(2+)</name>
        <dbReference type="ChEBI" id="CHEBI:18420"/>
        <label>2</label>
    </ligand>
</feature>
<keyword evidence="2 16" id="KW-0813">Transport</keyword>
<dbReference type="PANTHER" id="PTHR43185:SF1">
    <property type="entry name" value="FE(2+) TRANSPORTER FEOB"/>
    <property type="match status" value="1"/>
</dbReference>
<comment type="function">
    <text evidence="16">Probable transporter of a GTP-driven Fe(2+) uptake system.</text>
</comment>
<evidence type="ECO:0000256" key="14">
    <source>
        <dbReference type="PIRSR" id="PIRSR603373-1"/>
    </source>
</evidence>
<feature type="transmembrane region" description="Helical" evidence="16">
    <location>
        <begin position="436"/>
        <end position="456"/>
    </location>
</feature>
<evidence type="ECO:0000256" key="8">
    <source>
        <dbReference type="ARBA" id="ARBA00023004"/>
    </source>
</evidence>
<dbReference type="NCBIfam" id="TIGR00437">
    <property type="entry name" value="feoB"/>
    <property type="match status" value="1"/>
</dbReference>
<organism evidence="18">
    <name type="scientific">Pseudothermotoga hypogea</name>
    <dbReference type="NCBI Taxonomy" id="57487"/>
    <lineage>
        <taxon>Bacteria</taxon>
        <taxon>Thermotogati</taxon>
        <taxon>Thermotogota</taxon>
        <taxon>Thermotogae</taxon>
        <taxon>Thermotogales</taxon>
        <taxon>Thermotogaceae</taxon>
        <taxon>Pseudothermotoga</taxon>
    </lineage>
</organism>
<evidence type="ECO:0000256" key="11">
    <source>
        <dbReference type="ARBA" id="ARBA00023136"/>
    </source>
</evidence>
<keyword evidence="3" id="KW-1003">Cell membrane</keyword>
<dbReference type="Pfam" id="PF17910">
    <property type="entry name" value="FeoB_Cyto"/>
    <property type="match status" value="1"/>
</dbReference>
<evidence type="ECO:0000256" key="12">
    <source>
        <dbReference type="ARBA" id="ARBA00031200"/>
    </source>
</evidence>
<feature type="transmembrane region" description="Helical" evidence="16">
    <location>
        <begin position="404"/>
        <end position="430"/>
    </location>
</feature>
<feature type="binding site" evidence="14">
    <location>
        <begin position="9"/>
        <end position="16"/>
    </location>
    <ligand>
        <name>GTP</name>
        <dbReference type="ChEBI" id="CHEBI:37565"/>
        <label>1</label>
    </ligand>
</feature>
<evidence type="ECO:0000256" key="1">
    <source>
        <dbReference type="ARBA" id="ARBA00004651"/>
    </source>
</evidence>
<reference evidence="18" key="1">
    <citation type="journal article" date="2020" name="mSystems">
        <title>Genome- and Community-Level Interaction Insights into Carbon Utilization and Element Cycling Functions of Hydrothermarchaeota in Hydrothermal Sediment.</title>
        <authorList>
            <person name="Zhou Z."/>
            <person name="Liu Y."/>
            <person name="Xu W."/>
            <person name="Pan J."/>
            <person name="Luo Z.H."/>
            <person name="Li M."/>
        </authorList>
    </citation>
    <scope>NUCLEOTIDE SEQUENCE [LARGE SCALE GENOMIC DNA]</scope>
    <source>
        <strain evidence="18">SpSt-86</strain>
    </source>
</reference>
<keyword evidence="7 16" id="KW-1133">Transmembrane helix</keyword>
<comment type="subcellular location">
    <subcellularLocation>
        <location evidence="16">Cell inner membrane</location>
        <topology evidence="16">Multi-pass membrane protein</topology>
    </subcellularLocation>
    <subcellularLocation>
        <location evidence="1">Cell membrane</location>
        <topology evidence="1">Multi-pass membrane protein</topology>
    </subcellularLocation>
</comment>
<feature type="binding site" evidence="14">
    <location>
        <begin position="115"/>
        <end position="118"/>
    </location>
    <ligand>
        <name>GTP</name>
        <dbReference type="ChEBI" id="CHEBI:37565"/>
        <label>1</label>
    </ligand>
</feature>
<evidence type="ECO:0000256" key="2">
    <source>
        <dbReference type="ARBA" id="ARBA00022448"/>
    </source>
</evidence>
<gene>
    <name evidence="18" type="primary">feoB</name>
    <name evidence="18" type="ORF">ENW55_06815</name>
</gene>
<keyword evidence="11 16" id="KW-0472">Membrane</keyword>
<dbReference type="SUPFAM" id="SSF52540">
    <property type="entry name" value="P-loop containing nucleoside triphosphate hydrolases"/>
    <property type="match status" value="1"/>
</dbReference>
<evidence type="ECO:0000259" key="17">
    <source>
        <dbReference type="PROSITE" id="PS51711"/>
    </source>
</evidence>
<dbReference type="PRINTS" id="PR00326">
    <property type="entry name" value="GTP1OBG"/>
</dbReference>
<keyword evidence="10 14" id="KW-0342">GTP-binding</keyword>
<comment type="similarity">
    <text evidence="16">Belongs to the TRAFAC class TrmE-Era-EngA-EngB-Septin-like GTPase superfamily. FeoB GTPase (TC 9.A.8) family.</text>
</comment>
<dbReference type="Pfam" id="PF07670">
    <property type="entry name" value="Gate"/>
    <property type="match status" value="2"/>
</dbReference>
<evidence type="ECO:0000256" key="13">
    <source>
        <dbReference type="NCBIfam" id="TIGR00437"/>
    </source>
</evidence>
<dbReference type="CDD" id="cd01879">
    <property type="entry name" value="FeoB"/>
    <property type="match status" value="1"/>
</dbReference>
<sequence length="643" mass="71175">MTIRVALCGNPNVGKTSLFNALTGMRQYVANWPGVTVEVKEGVRSWKGHQLIITDLPGTYSLFATSLDEKIARDFLLYNTPDVVVVVADALSMEQGLYLLLEILELEARAILVVNAIDEAKKKGLIIDKQELSKHLKVPVVLTSALTGEGIHELLDCIVSTASTEQKKVLFNFSDETEKMIQQLATLIKTQVGESASRWFAIKYLEGDPHTVKQLSQFDLQSTVKPGSLKSRIARERYDHIQLIVKESVAAISKELSMSEAIDHVLTHKFIGIPVFLALMYLAFKFAFETVQPLSDLLETAFGRLADLVRAHLGDGMIASMLADGVLGGVGAVLVFVPNIFALFFLLGIMEDSGYLPRAAFVMDRVMYSLKLSGRSFMSFLLGFGCSVPAVLSTRGMLDTRERIVSVLSVPFISCSARLPVYLLIASIFFSRNQGMVVFSIYLLSMFAAMISSLVLNKVIFKGQRSVFILELPRYRLPSFKNLALYTWLRGKHFLVKAGTIIFVSSLVLWALMYFPNPNDVTQSFAAQIGRAVSFVLKPLKFDWRASTALFFGVAAKEIIVSTFGMLFNTTDEGLAAQLSQLFDPVTAFSFIVFVMAYIPCFATLATIKSEIGTKYVVITIFYSLFIAYVLALAVRMMGGIFV</sequence>
<dbReference type="InterPro" id="IPR027417">
    <property type="entry name" value="P-loop_NTPase"/>
</dbReference>
<evidence type="ECO:0000256" key="5">
    <source>
        <dbReference type="ARBA" id="ARBA00022692"/>
    </source>
</evidence>
<dbReference type="EMBL" id="DTKQ01000051">
    <property type="protein sequence ID" value="HGZ79679.1"/>
    <property type="molecule type" value="Genomic_DNA"/>
</dbReference>
<feature type="binding site" evidence="15">
    <location>
        <position position="23"/>
    </location>
    <ligand>
        <name>Mg(2+)</name>
        <dbReference type="ChEBI" id="CHEBI:18420"/>
        <label>2</label>
    </ligand>
</feature>
<dbReference type="InterPro" id="IPR006073">
    <property type="entry name" value="GTP-bd"/>
</dbReference>
<dbReference type="Pfam" id="PF02421">
    <property type="entry name" value="FeoB_N"/>
    <property type="match status" value="1"/>
</dbReference>
<feature type="domain" description="FeoB-type G" evidence="17">
    <location>
        <begin position="2"/>
        <end position="164"/>
    </location>
</feature>
<feature type="transmembrane region" description="Helical" evidence="16">
    <location>
        <begin position="270"/>
        <end position="288"/>
    </location>
</feature>
<keyword evidence="4 16" id="KW-0410">Iron transport</keyword>
<feature type="transmembrane region" description="Helical" evidence="16">
    <location>
        <begin position="620"/>
        <end position="642"/>
    </location>
</feature>
<feature type="transmembrane region" description="Helical" evidence="16">
    <location>
        <begin position="494"/>
        <end position="515"/>
    </location>
</feature>
<feature type="transmembrane region" description="Helical" evidence="16">
    <location>
        <begin position="326"/>
        <end position="350"/>
    </location>
</feature>
<dbReference type="GO" id="GO:0015093">
    <property type="term" value="F:ferrous iron transmembrane transporter activity"/>
    <property type="evidence" value="ECO:0007669"/>
    <property type="project" value="UniProtKB-UniRule"/>
</dbReference>
<dbReference type="Pfam" id="PF07664">
    <property type="entry name" value="FeoB_C"/>
    <property type="match status" value="1"/>
</dbReference>
<keyword evidence="9" id="KW-0406">Ion transport</keyword>
<dbReference type="Gene3D" id="1.10.287.1770">
    <property type="match status" value="1"/>
</dbReference>
<proteinExistence type="inferred from homology"/>
<feature type="transmembrane region" description="Helical" evidence="16">
    <location>
        <begin position="588"/>
        <end position="608"/>
    </location>
</feature>
<feature type="transmembrane region" description="Helical" evidence="16">
    <location>
        <begin position="370"/>
        <end position="392"/>
    </location>
</feature>
<dbReference type="InterPro" id="IPR011640">
    <property type="entry name" value="Fe2_transport_prot_B_C"/>
</dbReference>
<dbReference type="PROSITE" id="PS51711">
    <property type="entry name" value="G_FEOB"/>
    <property type="match status" value="1"/>
</dbReference>
<dbReference type="GO" id="GO:0046872">
    <property type="term" value="F:metal ion binding"/>
    <property type="evidence" value="ECO:0007669"/>
    <property type="project" value="UniProtKB-KW"/>
</dbReference>
<feature type="binding site" evidence="14">
    <location>
        <begin position="55"/>
        <end position="58"/>
    </location>
    <ligand>
        <name>GTP</name>
        <dbReference type="ChEBI" id="CHEBI:37565"/>
        <label>1</label>
    </ligand>
</feature>
<keyword evidence="15" id="KW-0479">Metal-binding</keyword>
<feature type="binding site" evidence="15">
    <location>
        <position position="21"/>
    </location>
    <ligand>
        <name>Mg(2+)</name>
        <dbReference type="ChEBI" id="CHEBI:18420"/>
        <label>2</label>
    </ligand>
</feature>
<dbReference type="InterPro" id="IPR030389">
    <property type="entry name" value="G_FEOB_dom"/>
</dbReference>
<keyword evidence="15" id="KW-0460">Magnesium</keyword>
<protein>
    <recommendedName>
        <fullName evidence="12 13">Ferrous iron transport protein B</fullName>
    </recommendedName>
</protein>
<name>A0A832I9E7_9THEM</name>
<accession>A0A832I9E7</accession>
<dbReference type="AlphaFoldDB" id="A0A832I9E7"/>
<dbReference type="PANTHER" id="PTHR43185">
    <property type="entry name" value="FERROUS IRON TRANSPORT PROTEIN B"/>
    <property type="match status" value="1"/>
</dbReference>
<dbReference type="InterPro" id="IPR003373">
    <property type="entry name" value="Fe2_transport_prot-B"/>
</dbReference>
<evidence type="ECO:0000256" key="3">
    <source>
        <dbReference type="ARBA" id="ARBA00022475"/>
    </source>
</evidence>
<dbReference type="InterPro" id="IPR050860">
    <property type="entry name" value="FeoB_GTPase"/>
</dbReference>
<evidence type="ECO:0000256" key="15">
    <source>
        <dbReference type="PIRSR" id="PIRSR603373-2"/>
    </source>
</evidence>
<evidence type="ECO:0000256" key="6">
    <source>
        <dbReference type="ARBA" id="ARBA00022741"/>
    </source>
</evidence>
<comment type="caution">
    <text evidence="18">The sequence shown here is derived from an EMBL/GenBank/DDBJ whole genome shotgun (WGS) entry which is preliminary data.</text>
</comment>
<evidence type="ECO:0000256" key="4">
    <source>
        <dbReference type="ARBA" id="ARBA00022496"/>
    </source>
</evidence>
<dbReference type="InterPro" id="IPR041069">
    <property type="entry name" value="FeoB_Cyto"/>
</dbReference>
<dbReference type="InterPro" id="IPR011642">
    <property type="entry name" value="Gate_dom"/>
</dbReference>
<evidence type="ECO:0000256" key="7">
    <source>
        <dbReference type="ARBA" id="ARBA00022989"/>
    </source>
</evidence>
<feature type="binding site" evidence="15">
    <location>
        <position position="24"/>
    </location>
    <ligand>
        <name>Mg(2+)</name>
        <dbReference type="ChEBI" id="CHEBI:18420"/>
        <label>2</label>
    </ligand>
</feature>
<evidence type="ECO:0000256" key="9">
    <source>
        <dbReference type="ARBA" id="ARBA00023065"/>
    </source>
</evidence>
<feature type="transmembrane region" description="Helical" evidence="16">
    <location>
        <begin position="549"/>
        <end position="568"/>
    </location>
</feature>
<keyword evidence="8 16" id="KW-0408">Iron</keyword>
<evidence type="ECO:0000256" key="10">
    <source>
        <dbReference type="ARBA" id="ARBA00023134"/>
    </source>
</evidence>
<keyword evidence="6 14" id="KW-0547">Nucleotide-binding</keyword>
<feature type="binding site" evidence="14">
    <location>
        <begin position="34"/>
        <end position="38"/>
    </location>
    <ligand>
        <name>GTP</name>
        <dbReference type="ChEBI" id="CHEBI:37565"/>
        <label>1</label>
    </ligand>
</feature>
<dbReference type="GO" id="GO:0005525">
    <property type="term" value="F:GTP binding"/>
    <property type="evidence" value="ECO:0007669"/>
    <property type="project" value="UniProtKB-KW"/>
</dbReference>
<keyword evidence="5 16" id="KW-0812">Transmembrane</keyword>
<evidence type="ECO:0000313" key="18">
    <source>
        <dbReference type="EMBL" id="HGZ79679.1"/>
    </source>
</evidence>
<dbReference type="GO" id="GO:0005886">
    <property type="term" value="C:plasma membrane"/>
    <property type="evidence" value="ECO:0007669"/>
    <property type="project" value="UniProtKB-SubCell"/>
</dbReference>
<evidence type="ECO:0000256" key="16">
    <source>
        <dbReference type="RuleBase" id="RU362098"/>
    </source>
</evidence>